<dbReference type="RefSeq" id="WP_146402161.1">
    <property type="nucleotide sequence ID" value="NZ_SJPQ01000003.1"/>
</dbReference>
<protein>
    <submittedName>
        <fullName evidence="7">Phenolphthiocerol synthesis polyketide synthase type I Pks15/1</fullName>
        <ecNumber evidence="7">2.3.1.41</ecNumber>
    </submittedName>
</protein>
<dbReference type="SMART" id="SM00825">
    <property type="entry name" value="PKS_KS"/>
    <property type="match status" value="1"/>
</dbReference>
<feature type="region of interest" description="Disordered" evidence="4">
    <location>
        <begin position="1636"/>
        <end position="1659"/>
    </location>
</feature>
<keyword evidence="3 7" id="KW-0808">Transferase</keyword>
<dbReference type="SMART" id="SM00827">
    <property type="entry name" value="PKS_AT"/>
    <property type="match status" value="1"/>
</dbReference>
<dbReference type="InterPro" id="IPR014031">
    <property type="entry name" value="Ketoacyl_synth_C"/>
</dbReference>
<dbReference type="OrthoDB" id="219272at2"/>
<evidence type="ECO:0000259" key="6">
    <source>
        <dbReference type="PROSITE" id="PS52004"/>
    </source>
</evidence>
<feature type="compositionally biased region" description="Low complexity" evidence="4">
    <location>
        <begin position="1932"/>
        <end position="1946"/>
    </location>
</feature>
<dbReference type="InterPro" id="IPR052568">
    <property type="entry name" value="PKS-FAS_Synthase"/>
</dbReference>
<dbReference type="EC" id="2.3.1.41" evidence="7"/>
<dbReference type="Pfam" id="PF02801">
    <property type="entry name" value="Ketoacyl-synt_C"/>
    <property type="match status" value="1"/>
</dbReference>
<evidence type="ECO:0000256" key="3">
    <source>
        <dbReference type="ARBA" id="ARBA00022679"/>
    </source>
</evidence>
<dbReference type="PROSITE" id="PS50075">
    <property type="entry name" value="CARRIER"/>
    <property type="match status" value="1"/>
</dbReference>
<dbReference type="SUPFAM" id="SSF51395">
    <property type="entry name" value="FMN-linked oxidoreductases"/>
    <property type="match status" value="1"/>
</dbReference>
<reference evidence="7 8" key="1">
    <citation type="submission" date="2019-02" db="EMBL/GenBank/DDBJ databases">
        <title>Deep-cultivation of Planctomycetes and their phenomic and genomic characterization uncovers novel biology.</title>
        <authorList>
            <person name="Wiegand S."/>
            <person name="Jogler M."/>
            <person name="Boedeker C."/>
            <person name="Pinto D."/>
            <person name="Vollmers J."/>
            <person name="Rivas-Marin E."/>
            <person name="Kohn T."/>
            <person name="Peeters S.H."/>
            <person name="Heuer A."/>
            <person name="Rast P."/>
            <person name="Oberbeckmann S."/>
            <person name="Bunk B."/>
            <person name="Jeske O."/>
            <person name="Meyerdierks A."/>
            <person name="Storesund J.E."/>
            <person name="Kallscheuer N."/>
            <person name="Luecker S."/>
            <person name="Lage O.M."/>
            <person name="Pohl T."/>
            <person name="Merkel B.J."/>
            <person name="Hornburger P."/>
            <person name="Mueller R.-W."/>
            <person name="Bruemmer F."/>
            <person name="Labrenz M."/>
            <person name="Spormann A.M."/>
            <person name="Op Den Camp H."/>
            <person name="Overmann J."/>
            <person name="Amann R."/>
            <person name="Jetten M.S.M."/>
            <person name="Mascher T."/>
            <person name="Medema M.H."/>
            <person name="Devos D.P."/>
            <person name="Kaster A.-K."/>
            <person name="Ovreas L."/>
            <person name="Rohde M."/>
            <person name="Galperin M.Y."/>
            <person name="Jogler C."/>
        </authorList>
    </citation>
    <scope>NUCLEOTIDE SEQUENCE [LARGE SCALE GENOMIC DNA]</scope>
    <source>
        <strain evidence="7 8">Mal64</strain>
    </source>
</reference>
<dbReference type="GO" id="GO:0006633">
    <property type="term" value="P:fatty acid biosynthetic process"/>
    <property type="evidence" value="ECO:0007669"/>
    <property type="project" value="InterPro"/>
</dbReference>
<keyword evidence="8" id="KW-1185">Reference proteome</keyword>
<organism evidence="7 8">
    <name type="scientific">Pseudobythopirellula maris</name>
    <dbReference type="NCBI Taxonomy" id="2527991"/>
    <lineage>
        <taxon>Bacteria</taxon>
        <taxon>Pseudomonadati</taxon>
        <taxon>Planctomycetota</taxon>
        <taxon>Planctomycetia</taxon>
        <taxon>Pirellulales</taxon>
        <taxon>Lacipirellulaceae</taxon>
        <taxon>Pseudobythopirellula</taxon>
    </lineage>
</organism>
<dbReference type="PANTHER" id="PTHR43074">
    <property type="entry name" value="OMEGA-3 POLYUNSATURATED FATTY ACID SYNTHASE PFAB-RELATED"/>
    <property type="match status" value="1"/>
</dbReference>
<comment type="caution">
    <text evidence="7">The sequence shown here is derived from an EMBL/GenBank/DDBJ whole genome shotgun (WGS) entry which is preliminary data.</text>
</comment>
<dbReference type="PROSITE" id="PS52004">
    <property type="entry name" value="KS3_2"/>
    <property type="match status" value="1"/>
</dbReference>
<feature type="compositionally biased region" description="Pro residues" evidence="4">
    <location>
        <begin position="1918"/>
        <end position="1931"/>
    </location>
</feature>
<dbReference type="Gene3D" id="3.40.366.10">
    <property type="entry name" value="Malonyl-Coenzyme A Acyl Carrier Protein, domain 2"/>
    <property type="match status" value="1"/>
</dbReference>
<dbReference type="InterPro" id="IPR014043">
    <property type="entry name" value="Acyl_transferase_dom"/>
</dbReference>
<feature type="domain" description="Ketosynthase family 3 (KS3)" evidence="6">
    <location>
        <begin position="708"/>
        <end position="1162"/>
    </location>
</feature>
<feature type="compositionally biased region" description="Polar residues" evidence="4">
    <location>
        <begin position="1725"/>
        <end position="1740"/>
    </location>
</feature>
<dbReference type="Pfam" id="PF00109">
    <property type="entry name" value="ketoacyl-synt"/>
    <property type="match status" value="1"/>
</dbReference>
<dbReference type="InterPro" id="IPR020841">
    <property type="entry name" value="PKS_Beta-ketoAc_synthase_dom"/>
</dbReference>
<dbReference type="InterPro" id="IPR003965">
    <property type="entry name" value="Fatty_acid_synthase"/>
</dbReference>
<evidence type="ECO:0000313" key="7">
    <source>
        <dbReference type="EMBL" id="TWT87748.1"/>
    </source>
</evidence>
<name>A0A5C5ZKR4_9BACT</name>
<keyword evidence="2" id="KW-0597">Phosphoprotein</keyword>
<proteinExistence type="predicted"/>
<feature type="region of interest" description="Disordered" evidence="4">
    <location>
        <begin position="2075"/>
        <end position="2129"/>
    </location>
</feature>
<dbReference type="InterPro" id="IPR016035">
    <property type="entry name" value="Acyl_Trfase/lysoPLipase"/>
</dbReference>
<dbReference type="InterPro" id="IPR013785">
    <property type="entry name" value="Aldolase_TIM"/>
</dbReference>
<dbReference type="InterPro" id="IPR018201">
    <property type="entry name" value="Ketoacyl_synth_AS"/>
</dbReference>
<dbReference type="Proteomes" id="UP000315440">
    <property type="component" value="Unassembled WGS sequence"/>
</dbReference>
<evidence type="ECO:0000256" key="1">
    <source>
        <dbReference type="ARBA" id="ARBA00022450"/>
    </source>
</evidence>
<evidence type="ECO:0000256" key="4">
    <source>
        <dbReference type="SAM" id="MobiDB-lite"/>
    </source>
</evidence>
<dbReference type="InterPro" id="IPR036736">
    <property type="entry name" value="ACP-like_sf"/>
</dbReference>
<dbReference type="SUPFAM" id="SSF47336">
    <property type="entry name" value="ACP-like"/>
    <property type="match status" value="1"/>
</dbReference>
<dbReference type="PROSITE" id="PS00606">
    <property type="entry name" value="KS3_1"/>
    <property type="match status" value="1"/>
</dbReference>
<feature type="compositionally biased region" description="Low complexity" evidence="4">
    <location>
        <begin position="1953"/>
        <end position="1984"/>
    </location>
</feature>
<sequence>MIRSTDNAANRELDLWVVTPSHSCDPALAIAANRSGRIGLLDLGHGAPAEEKRQAVAMLREHTRHASRYGVRSDRRFDGDNSLEDLKQLLGGARLPWLLLAGAPADADKLSAQVTAAREIADRVAIEATDLATAESAAQQGVDAIVLKGHEASGAVAIESSFLLLQRASRLEGAPPVYLQGGVGPDTAAAALLAGAAGVVLREQLWLTRDSNEPAEARERWARLDGSETVLLSDGKSSVRLFGRADRADVLDIEKTLAAGGDWLGTIGRRLAGSESDAKGAVLPRLVEISPDVALASRLAERHVTAHGVLEHFARTAAANLAAAAEQQALAQGGPLAERCGVKYPILQGPMTRVSDVAPFCDAVAEGGGLPFLALALLRGPAIKELLEETAQRLGDKPWGVGLLGFVPKALRDEQLAVVEAYKPPFAIVAGGRPSQTRRLEALGTAAYLHVPSAGLLETFVRDGARRFIFEGRECGGHVGPRTSFTLWQSVVDALTEIDPKDPESFELVFAGGIHDGLSAAMVAAIAAPLAQRGMKVGVLMGSAYLFTHEAVECGAIAEEFQRQAIACHKTVLLESGFGHATRCAPSPFCYEFEAKRRELVAAGVAGEQLRMELEMLNVGRLRLASKGVERRTDENDPDRRSSIVEVDQEEQVSRGMYMIGQVAALRDKTLSVAELHTELCEGAALALAEHKPKPAVVAPPTRRRDSADDIAIVGMAGIFPKADSIREYWSNIVRGVDAIIEVPENRWDAEEYFDPDRRARDKVYSKWGGFLGKQRFDPMDWGMPPASLASIDTVQLLALDVAHQAMQDAGYTIERFNGAKAGVVFAAAGIYDMGADYAIRSMLRHYTPKASGVDPAVREQLVGELEDRLIEWTEDSFPGFLLNVVAGRIANRLDFDGPNYTVDAACAASLAGVTTAIEQLRSGSCDAMLVGAVDVTNNPFTYMSFAKTHALSPRGKSRPFDHSADGIALGESVSATLMKRLGDAERDGDRVYAVIRGVGASSDGRNRSMTAPFPPGQMKAVRRAYEDAGFHPSTVGLIEAHGTGTAVGDASEAKTLSTVFAESGAAAETTAVGSVKSMIGHTKVAAGMSSLVKTALALHHKVLPPTLHVERPSPDAGIVGSPLYVNTETRPWLRESTDTPRRAGVSAFGFGGTNFHVALEEHTGSFAAADRLNLCPRPAEVFSWRAGDAKALAGELERFEKTALANTEGMTLAQLGQCVAVDGRSGPRRGDAVRLALAAVSIEDLTTKVARAREAIAAGKDASHPAGVYYSDAAPIEQDQVCFLYPGQGSQQVGMLDWLFRTEPALYKTAELANRATADRFEKPLSRLVYPVPVFDEESAQQNAAALNHTAVAQPALGMIEMAATEWLAAMGLRPGRTAGHSYGEYVALWAAGAMDAEQLASLSAARGQICAEASAQRPGSMASIAAPADEVERSLKEWGVGAHVANRNAPQQTVIGGPSDAVDEACRRFKEAGARATKLAVTAAFHTPELAEQAQLLSAAIAENPLAAPRLAVGSNTKGAVHSDEPAEIAETLARHLVEPVRFDQMLATLAEGGVRLFVEVGPKSVLTRLASQCLDLKPGVCEAMALDTRDRPNGEQAAHLLALCASRGLGVDLDAWYGGRGLSTIRSMEYATQSAERRTPTPTEWVLTPTRSHPANELKGLKHSAKLMEPAEAAADDAQRPKPVAAPAAPSMNGVARSEPLAEKKVASTPVSRPTAALPNHNGAQVSPNQARPLQANSVQPRQQPPSQQPPSHNLSSPVQPTPAHAAPQAGVRPPRPVVGAAAITPQTSPRATEFPAVSHYLQQPGASQTGQGSADAISDLMSRWFEMRHSEQRVMERFLELQMCAMTGQAPQLAAPVAYAQPVPAQPMPAQPIAPQAYAPQAVAPQPVAPAPMAPQPVRPAGVLPATAAAPAAAPAPRPAAPQPVTPAAPVAQAAPAVANGAPKPPSTNGAASNGHAGNGAPKPAAAAAAPAEAPNDAPSDAPPTEDFRRDLLEVTSQRTGYPTDLLDETMPLESGLGIDSIKTVEIFSNLKQYHPFLLDADEDEEEVLSEFAKLETLGDIVAMYDRRRANHGAAAPAAAQAAQPAAQSAETAEPEANGRHVVSVEEVWDDEKKKQSSSPLNASS</sequence>
<evidence type="ECO:0000259" key="5">
    <source>
        <dbReference type="PROSITE" id="PS50075"/>
    </source>
</evidence>
<feature type="domain" description="Carrier" evidence="5">
    <location>
        <begin position="1987"/>
        <end position="2073"/>
    </location>
</feature>
<dbReference type="InterPro" id="IPR009081">
    <property type="entry name" value="PP-bd_ACP"/>
</dbReference>
<dbReference type="PANTHER" id="PTHR43074:SF1">
    <property type="entry name" value="BETA-KETOACYL SYNTHASE FAMILY PROTEIN-RELATED"/>
    <property type="match status" value="1"/>
</dbReference>
<dbReference type="SUPFAM" id="SSF53901">
    <property type="entry name" value="Thiolase-like"/>
    <property type="match status" value="1"/>
</dbReference>
<feature type="region of interest" description="Disordered" evidence="4">
    <location>
        <begin position="1674"/>
        <end position="1780"/>
    </location>
</feature>
<dbReference type="CDD" id="cd00833">
    <property type="entry name" value="PKS"/>
    <property type="match status" value="1"/>
</dbReference>
<feature type="region of interest" description="Disordered" evidence="4">
    <location>
        <begin position="1913"/>
        <end position="1990"/>
    </location>
</feature>
<feature type="compositionally biased region" description="Low complexity" evidence="4">
    <location>
        <begin position="2078"/>
        <end position="2100"/>
    </location>
</feature>
<evidence type="ECO:0000313" key="8">
    <source>
        <dbReference type="Proteomes" id="UP000315440"/>
    </source>
</evidence>
<dbReference type="Pfam" id="PF03060">
    <property type="entry name" value="NMO"/>
    <property type="match status" value="1"/>
</dbReference>
<dbReference type="GO" id="GO:0004312">
    <property type="term" value="F:fatty acid synthase activity"/>
    <property type="evidence" value="ECO:0007669"/>
    <property type="project" value="InterPro"/>
</dbReference>
<dbReference type="EMBL" id="SJPQ01000003">
    <property type="protein sequence ID" value="TWT87748.1"/>
    <property type="molecule type" value="Genomic_DNA"/>
</dbReference>
<evidence type="ECO:0000256" key="2">
    <source>
        <dbReference type="ARBA" id="ARBA00022553"/>
    </source>
</evidence>
<dbReference type="Gene3D" id="3.20.20.70">
    <property type="entry name" value="Aldolase class I"/>
    <property type="match status" value="2"/>
</dbReference>
<dbReference type="Gene3D" id="1.10.1200.10">
    <property type="entry name" value="ACP-like"/>
    <property type="match status" value="1"/>
</dbReference>
<keyword evidence="1" id="KW-0596">Phosphopantetheine</keyword>
<dbReference type="Pfam" id="PF00698">
    <property type="entry name" value="Acyl_transf_1"/>
    <property type="match status" value="1"/>
</dbReference>
<accession>A0A5C5ZKR4</accession>
<gene>
    <name evidence="7" type="ORF">Mal64_32910</name>
</gene>
<dbReference type="InterPro" id="IPR014030">
    <property type="entry name" value="Ketoacyl_synth_N"/>
</dbReference>
<dbReference type="InterPro" id="IPR016039">
    <property type="entry name" value="Thiolase-like"/>
</dbReference>
<dbReference type="SUPFAM" id="SSF51412">
    <property type="entry name" value="Inosine monophosphate dehydrogenase (IMPDH)"/>
    <property type="match status" value="1"/>
</dbReference>
<dbReference type="GO" id="GO:0005835">
    <property type="term" value="C:fatty acid synthase complex"/>
    <property type="evidence" value="ECO:0007669"/>
    <property type="project" value="InterPro"/>
</dbReference>
<dbReference type="SUPFAM" id="SSF55048">
    <property type="entry name" value="Probable ACP-binding domain of malonyl-CoA ACP transacylase"/>
    <property type="match status" value="1"/>
</dbReference>
<dbReference type="InterPro" id="IPR016036">
    <property type="entry name" value="Malonyl_transacylase_ACP-bd"/>
</dbReference>
<dbReference type="InterPro" id="IPR001227">
    <property type="entry name" value="Ac_transferase_dom_sf"/>
</dbReference>
<keyword evidence="7" id="KW-0012">Acyltransferase</keyword>
<dbReference type="PRINTS" id="PR01483">
    <property type="entry name" value="FASYNTHASE"/>
</dbReference>
<dbReference type="Gene3D" id="3.40.47.10">
    <property type="match status" value="1"/>
</dbReference>
<dbReference type="GO" id="GO:0004315">
    <property type="term" value="F:3-oxoacyl-[acyl-carrier-protein] synthase activity"/>
    <property type="evidence" value="ECO:0007669"/>
    <property type="project" value="UniProtKB-EC"/>
</dbReference>
<dbReference type="SUPFAM" id="SSF52151">
    <property type="entry name" value="FabD/lysophospholipase-like"/>
    <property type="match status" value="1"/>
</dbReference>